<protein>
    <submittedName>
        <fullName evidence="7">AI-2E family transporter</fullName>
    </submittedName>
</protein>
<sequence>MVDKISKKTIHQVLFIVILLLLFTLIFSQLVIFLPSLLGAITLYTLSRDLFLKLTEENKWNKWLTVFLIFVLAFILISAPVYLIIELTYSKVSTAIAYSKNLNDSILKIMHDLQTKYNFDLLSKENLLKVSSWAGKFIPQILNSTINIGVVFVFSILIFFFMIMNIRKLESTLTQWSPLKLENTLKLGNRLKRMILANSIGIPAVALIQGIIATIGYIIIGLDNLWFWFAVTIFAAMIPLVGAALAYLPIGIILFTSGQTWQPIFIVLYGFIIVGSSDNIARFTLLKKLDNVHPLITIFGVIFGMKIFGFLGLIFGPILLSTFFLLLNVYNDEFTNR</sequence>
<dbReference type="InterPro" id="IPR002549">
    <property type="entry name" value="AI-2E-like"/>
</dbReference>
<dbReference type="RefSeq" id="WP_146291482.1">
    <property type="nucleotide sequence ID" value="NZ_SELH01000013.1"/>
</dbReference>
<name>A0A563DHJ0_9FLAO</name>
<dbReference type="OrthoDB" id="9773730at2"/>
<keyword evidence="4 6" id="KW-1133">Transmembrane helix</keyword>
<feature type="transmembrane region" description="Helical" evidence="6">
    <location>
        <begin position="296"/>
        <end position="327"/>
    </location>
</feature>
<comment type="caution">
    <text evidence="7">The sequence shown here is derived from an EMBL/GenBank/DDBJ whole genome shotgun (WGS) entry which is preliminary data.</text>
</comment>
<dbReference type="PANTHER" id="PTHR21716">
    <property type="entry name" value="TRANSMEMBRANE PROTEIN"/>
    <property type="match status" value="1"/>
</dbReference>
<feature type="transmembrane region" description="Helical" evidence="6">
    <location>
        <begin position="226"/>
        <end position="248"/>
    </location>
</feature>
<comment type="subcellular location">
    <subcellularLocation>
        <location evidence="1">Membrane</location>
        <topology evidence="1">Multi-pass membrane protein</topology>
    </subcellularLocation>
</comment>
<dbReference type="PANTHER" id="PTHR21716:SF4">
    <property type="entry name" value="TRANSMEMBRANE PROTEIN 245"/>
    <property type="match status" value="1"/>
</dbReference>
<feature type="transmembrane region" description="Helical" evidence="6">
    <location>
        <begin position="12"/>
        <end position="43"/>
    </location>
</feature>
<dbReference type="Pfam" id="PF01594">
    <property type="entry name" value="AI-2E_transport"/>
    <property type="match status" value="1"/>
</dbReference>
<evidence type="ECO:0000313" key="8">
    <source>
        <dbReference type="Proteomes" id="UP000319499"/>
    </source>
</evidence>
<evidence type="ECO:0000256" key="5">
    <source>
        <dbReference type="ARBA" id="ARBA00023136"/>
    </source>
</evidence>
<keyword evidence="3 6" id="KW-0812">Transmembrane</keyword>
<keyword evidence="5 6" id="KW-0472">Membrane</keyword>
<evidence type="ECO:0000256" key="1">
    <source>
        <dbReference type="ARBA" id="ARBA00004141"/>
    </source>
</evidence>
<gene>
    <name evidence="7" type="ORF">ETU09_01705</name>
</gene>
<organism evidence="7 8">
    <name type="scientific">Apibacter muscae</name>
    <dbReference type="NCBI Taxonomy" id="2509004"/>
    <lineage>
        <taxon>Bacteria</taxon>
        <taxon>Pseudomonadati</taxon>
        <taxon>Bacteroidota</taxon>
        <taxon>Flavobacteriia</taxon>
        <taxon>Flavobacteriales</taxon>
        <taxon>Weeksellaceae</taxon>
        <taxon>Apibacter</taxon>
    </lineage>
</organism>
<evidence type="ECO:0000256" key="2">
    <source>
        <dbReference type="ARBA" id="ARBA00009773"/>
    </source>
</evidence>
<dbReference type="EMBL" id="SELH01000013">
    <property type="protein sequence ID" value="TWP29718.1"/>
    <property type="molecule type" value="Genomic_DNA"/>
</dbReference>
<proteinExistence type="inferred from homology"/>
<feature type="transmembrane region" description="Helical" evidence="6">
    <location>
        <begin position="260"/>
        <end position="276"/>
    </location>
</feature>
<reference evidence="7 8" key="1">
    <citation type="submission" date="2019-02" db="EMBL/GenBank/DDBJ databases">
        <title>Apibacter muscae sp. nov.: a novel member of the house fly microbiota.</title>
        <authorList>
            <person name="Park R."/>
        </authorList>
    </citation>
    <scope>NUCLEOTIDE SEQUENCE [LARGE SCALE GENOMIC DNA]</scope>
    <source>
        <strain evidence="7 8">AL1</strain>
    </source>
</reference>
<dbReference type="AlphaFoldDB" id="A0A563DHJ0"/>
<dbReference type="Proteomes" id="UP000319499">
    <property type="component" value="Unassembled WGS sequence"/>
</dbReference>
<evidence type="ECO:0000256" key="6">
    <source>
        <dbReference type="SAM" id="Phobius"/>
    </source>
</evidence>
<dbReference type="GO" id="GO:0016020">
    <property type="term" value="C:membrane"/>
    <property type="evidence" value="ECO:0007669"/>
    <property type="project" value="UniProtKB-SubCell"/>
</dbReference>
<feature type="transmembrane region" description="Helical" evidence="6">
    <location>
        <begin position="63"/>
        <end position="85"/>
    </location>
</feature>
<feature type="transmembrane region" description="Helical" evidence="6">
    <location>
        <begin position="141"/>
        <end position="163"/>
    </location>
</feature>
<evidence type="ECO:0000256" key="3">
    <source>
        <dbReference type="ARBA" id="ARBA00022692"/>
    </source>
</evidence>
<feature type="transmembrane region" description="Helical" evidence="6">
    <location>
        <begin position="195"/>
        <end position="220"/>
    </location>
</feature>
<evidence type="ECO:0000313" key="7">
    <source>
        <dbReference type="EMBL" id="TWP29718.1"/>
    </source>
</evidence>
<keyword evidence="8" id="KW-1185">Reference proteome</keyword>
<accession>A0A563DHJ0</accession>
<evidence type="ECO:0000256" key="4">
    <source>
        <dbReference type="ARBA" id="ARBA00022989"/>
    </source>
</evidence>
<comment type="similarity">
    <text evidence="2">Belongs to the autoinducer-2 exporter (AI-2E) (TC 2.A.86) family.</text>
</comment>